<dbReference type="PROSITE" id="PS00028">
    <property type="entry name" value="ZINC_FINGER_C2H2_1"/>
    <property type="match status" value="3"/>
</dbReference>
<dbReference type="GO" id="GO:0005634">
    <property type="term" value="C:nucleus"/>
    <property type="evidence" value="ECO:0000318"/>
    <property type="project" value="GO_Central"/>
</dbReference>
<dbReference type="AlphaFoldDB" id="E9GLP1"/>
<dbReference type="GO" id="GO:0006357">
    <property type="term" value="P:regulation of transcription by RNA polymerase II"/>
    <property type="evidence" value="ECO:0000318"/>
    <property type="project" value="GO_Central"/>
</dbReference>
<dbReference type="PANTHER" id="PTHR24409">
    <property type="entry name" value="ZINC FINGER PROTEIN 142"/>
    <property type="match status" value="1"/>
</dbReference>
<sequence>MSSRFMLSRFTNGGSGSSENGSENENSSYHCHYCSTQSSHGADDFEALFECKICSKKFRQLSTYTRHKKRHNPEEKVFICLLCTHNCESELSMRSHVTEAHAPTKSFYSTMHNKEEIDLDLRNQHTCQICSKSFRLKCHLKNHIRSHAPKLNSEKGCASSSKHQSTYRNIKQLSQKEKGTVGEPHLKNGLQKSGIAGSTSVHQGNFWPRVVLSSHLNILLSSRTEE</sequence>
<dbReference type="KEGG" id="dpx:DAPPUDRAFT_225030"/>
<keyword evidence="11" id="KW-1185">Reference proteome</keyword>
<keyword evidence="6" id="KW-0539">Nucleus</keyword>
<dbReference type="GO" id="GO:0000981">
    <property type="term" value="F:DNA-binding transcription factor activity, RNA polymerase II-specific"/>
    <property type="evidence" value="ECO:0000318"/>
    <property type="project" value="GO_Central"/>
</dbReference>
<dbReference type="InterPro" id="IPR013087">
    <property type="entry name" value="Znf_C2H2_type"/>
</dbReference>
<reference evidence="10 11" key="1">
    <citation type="journal article" date="2011" name="Science">
        <title>The ecoresponsive genome of Daphnia pulex.</title>
        <authorList>
            <person name="Colbourne J.K."/>
            <person name="Pfrender M.E."/>
            <person name="Gilbert D."/>
            <person name="Thomas W.K."/>
            <person name="Tucker A."/>
            <person name="Oakley T.H."/>
            <person name="Tokishita S."/>
            <person name="Aerts A."/>
            <person name="Arnold G.J."/>
            <person name="Basu M.K."/>
            <person name="Bauer D.J."/>
            <person name="Caceres C.E."/>
            <person name="Carmel L."/>
            <person name="Casola C."/>
            <person name="Choi J.H."/>
            <person name="Detter J.C."/>
            <person name="Dong Q."/>
            <person name="Dusheyko S."/>
            <person name="Eads B.D."/>
            <person name="Frohlich T."/>
            <person name="Geiler-Samerotte K.A."/>
            <person name="Gerlach D."/>
            <person name="Hatcher P."/>
            <person name="Jogdeo S."/>
            <person name="Krijgsveld J."/>
            <person name="Kriventseva E.V."/>
            <person name="Kultz D."/>
            <person name="Laforsch C."/>
            <person name="Lindquist E."/>
            <person name="Lopez J."/>
            <person name="Manak J.R."/>
            <person name="Muller J."/>
            <person name="Pangilinan J."/>
            <person name="Patwardhan R.P."/>
            <person name="Pitluck S."/>
            <person name="Pritham E.J."/>
            <person name="Rechtsteiner A."/>
            <person name="Rho M."/>
            <person name="Rogozin I.B."/>
            <person name="Sakarya O."/>
            <person name="Salamov A."/>
            <person name="Schaack S."/>
            <person name="Shapiro H."/>
            <person name="Shiga Y."/>
            <person name="Skalitzky C."/>
            <person name="Smith Z."/>
            <person name="Souvorov A."/>
            <person name="Sung W."/>
            <person name="Tang Z."/>
            <person name="Tsuchiya D."/>
            <person name="Tu H."/>
            <person name="Vos H."/>
            <person name="Wang M."/>
            <person name="Wolf Y.I."/>
            <person name="Yamagata H."/>
            <person name="Yamada T."/>
            <person name="Ye Y."/>
            <person name="Shaw J.R."/>
            <person name="Andrews J."/>
            <person name="Crease T.J."/>
            <person name="Tang H."/>
            <person name="Lucas S.M."/>
            <person name="Robertson H.M."/>
            <person name="Bork P."/>
            <person name="Koonin E.V."/>
            <person name="Zdobnov E.M."/>
            <person name="Grigoriev I.V."/>
            <person name="Lynch M."/>
            <person name="Boore J.L."/>
        </authorList>
    </citation>
    <scope>NUCLEOTIDE SEQUENCE [LARGE SCALE GENOMIC DNA]</scope>
</reference>
<evidence type="ECO:0000256" key="1">
    <source>
        <dbReference type="ARBA" id="ARBA00004123"/>
    </source>
</evidence>
<comment type="subcellular location">
    <subcellularLocation>
        <location evidence="1">Nucleus</location>
    </subcellularLocation>
</comment>
<keyword evidence="5" id="KW-0862">Zinc</keyword>
<evidence type="ECO:0000256" key="7">
    <source>
        <dbReference type="PROSITE-ProRule" id="PRU00042"/>
    </source>
</evidence>
<evidence type="ECO:0000259" key="9">
    <source>
        <dbReference type="PROSITE" id="PS50157"/>
    </source>
</evidence>
<dbReference type="SMART" id="SM00355">
    <property type="entry name" value="ZnF_C2H2"/>
    <property type="match status" value="3"/>
</dbReference>
<dbReference type="GO" id="GO:0000977">
    <property type="term" value="F:RNA polymerase II transcription regulatory region sequence-specific DNA binding"/>
    <property type="evidence" value="ECO:0000318"/>
    <property type="project" value="GO_Central"/>
</dbReference>
<dbReference type="SUPFAM" id="SSF57667">
    <property type="entry name" value="beta-beta-alpha zinc fingers"/>
    <property type="match status" value="2"/>
</dbReference>
<keyword evidence="2" id="KW-0479">Metal-binding</keyword>
<gene>
    <name evidence="10" type="ORF">DAPPUDRAFT_225030</name>
</gene>
<feature type="domain" description="C2H2-type" evidence="9">
    <location>
        <begin position="125"/>
        <end position="152"/>
    </location>
</feature>
<dbReference type="HOGENOM" id="CLU_1225892_0_0_1"/>
<dbReference type="PANTHER" id="PTHR24409:SF407">
    <property type="entry name" value="C2H2-TYPE DOMAIN-CONTAINING PROTEIN"/>
    <property type="match status" value="1"/>
</dbReference>
<dbReference type="OrthoDB" id="428658at2759"/>
<keyword evidence="4 7" id="KW-0863">Zinc-finger</keyword>
<dbReference type="FunFam" id="3.30.160.60:FF:000145">
    <property type="entry name" value="Zinc finger protein 574"/>
    <property type="match status" value="1"/>
</dbReference>
<evidence type="ECO:0000256" key="5">
    <source>
        <dbReference type="ARBA" id="ARBA00022833"/>
    </source>
</evidence>
<dbReference type="EMBL" id="GL732551">
    <property type="protein sequence ID" value="EFX79650.1"/>
    <property type="molecule type" value="Genomic_DNA"/>
</dbReference>
<organism evidence="10 11">
    <name type="scientific">Daphnia pulex</name>
    <name type="common">Water flea</name>
    <dbReference type="NCBI Taxonomy" id="6669"/>
    <lineage>
        <taxon>Eukaryota</taxon>
        <taxon>Metazoa</taxon>
        <taxon>Ecdysozoa</taxon>
        <taxon>Arthropoda</taxon>
        <taxon>Crustacea</taxon>
        <taxon>Branchiopoda</taxon>
        <taxon>Diplostraca</taxon>
        <taxon>Cladocera</taxon>
        <taxon>Anomopoda</taxon>
        <taxon>Daphniidae</taxon>
        <taxon>Daphnia</taxon>
    </lineage>
</organism>
<evidence type="ECO:0000256" key="6">
    <source>
        <dbReference type="ARBA" id="ARBA00023242"/>
    </source>
</evidence>
<dbReference type="Gene3D" id="3.30.160.60">
    <property type="entry name" value="Classic Zinc Finger"/>
    <property type="match status" value="2"/>
</dbReference>
<evidence type="ECO:0000313" key="11">
    <source>
        <dbReference type="Proteomes" id="UP000000305"/>
    </source>
</evidence>
<protein>
    <recommendedName>
        <fullName evidence="9">C2H2-type domain-containing protein</fullName>
    </recommendedName>
</protein>
<dbReference type="PROSITE" id="PS50157">
    <property type="entry name" value="ZINC_FINGER_C2H2_2"/>
    <property type="match status" value="2"/>
</dbReference>
<evidence type="ECO:0000256" key="4">
    <source>
        <dbReference type="ARBA" id="ARBA00022771"/>
    </source>
</evidence>
<dbReference type="GO" id="GO:0008270">
    <property type="term" value="F:zinc ion binding"/>
    <property type="evidence" value="ECO:0007669"/>
    <property type="project" value="UniProtKB-KW"/>
</dbReference>
<dbReference type="InterPro" id="IPR036236">
    <property type="entry name" value="Znf_C2H2_sf"/>
</dbReference>
<evidence type="ECO:0000256" key="2">
    <source>
        <dbReference type="ARBA" id="ARBA00022723"/>
    </source>
</evidence>
<dbReference type="Proteomes" id="UP000000305">
    <property type="component" value="Unassembled WGS sequence"/>
</dbReference>
<name>E9GLP1_DAPPU</name>
<feature type="domain" description="C2H2-type" evidence="9">
    <location>
        <begin position="49"/>
        <end position="76"/>
    </location>
</feature>
<keyword evidence="3" id="KW-0677">Repeat</keyword>
<evidence type="ECO:0000313" key="10">
    <source>
        <dbReference type="EMBL" id="EFX79650.1"/>
    </source>
</evidence>
<feature type="region of interest" description="Disordered" evidence="8">
    <location>
        <begin position="1"/>
        <end position="21"/>
    </location>
</feature>
<feature type="compositionally biased region" description="Polar residues" evidence="8">
    <location>
        <begin position="1"/>
        <end position="11"/>
    </location>
</feature>
<evidence type="ECO:0000256" key="8">
    <source>
        <dbReference type="SAM" id="MobiDB-lite"/>
    </source>
</evidence>
<dbReference type="InParanoid" id="E9GLP1"/>
<evidence type="ECO:0000256" key="3">
    <source>
        <dbReference type="ARBA" id="ARBA00022737"/>
    </source>
</evidence>
<accession>E9GLP1</accession>
<proteinExistence type="predicted"/>